<reference evidence="2 3" key="1">
    <citation type="journal article" date="2015" name="Genome Biol. Evol.">
        <title>Comparative Genomics of a Bacterivorous Green Alga Reveals Evolutionary Causalities and Consequences of Phago-Mixotrophic Mode of Nutrition.</title>
        <authorList>
            <person name="Burns J.A."/>
            <person name="Paasch A."/>
            <person name="Narechania A."/>
            <person name="Kim E."/>
        </authorList>
    </citation>
    <scope>NUCLEOTIDE SEQUENCE [LARGE SCALE GENOMIC DNA]</scope>
    <source>
        <strain evidence="2 3">PLY_AMNH</strain>
    </source>
</reference>
<protein>
    <recommendedName>
        <fullName evidence="4">Trafficking protein particle complex subunit 12</fullName>
    </recommendedName>
</protein>
<evidence type="ECO:0000256" key="1">
    <source>
        <dbReference type="SAM" id="MobiDB-lite"/>
    </source>
</evidence>
<dbReference type="PANTHER" id="PTHR21581:SF6">
    <property type="entry name" value="TRAFFICKING PROTEIN PARTICLE COMPLEX SUBUNIT 12"/>
    <property type="match status" value="1"/>
</dbReference>
<comment type="caution">
    <text evidence="2">The sequence shown here is derived from an EMBL/GenBank/DDBJ whole genome shotgun (WGS) entry which is preliminary data.</text>
</comment>
<name>A0AAE0GQ49_9CHLO</name>
<evidence type="ECO:0000313" key="2">
    <source>
        <dbReference type="EMBL" id="KAK3282102.1"/>
    </source>
</evidence>
<dbReference type="EMBL" id="LGRX02003541">
    <property type="protein sequence ID" value="KAK3282102.1"/>
    <property type="molecule type" value="Genomic_DNA"/>
</dbReference>
<organism evidence="2 3">
    <name type="scientific">Cymbomonas tetramitiformis</name>
    <dbReference type="NCBI Taxonomy" id="36881"/>
    <lineage>
        <taxon>Eukaryota</taxon>
        <taxon>Viridiplantae</taxon>
        <taxon>Chlorophyta</taxon>
        <taxon>Pyramimonadophyceae</taxon>
        <taxon>Pyramimonadales</taxon>
        <taxon>Pyramimonadaceae</taxon>
        <taxon>Cymbomonas</taxon>
    </lineage>
</organism>
<dbReference type="AlphaFoldDB" id="A0AAE0GQ49"/>
<dbReference type="Proteomes" id="UP001190700">
    <property type="component" value="Unassembled WGS sequence"/>
</dbReference>
<feature type="region of interest" description="Disordered" evidence="1">
    <location>
        <begin position="1"/>
        <end position="41"/>
    </location>
</feature>
<evidence type="ECO:0008006" key="4">
    <source>
        <dbReference type="Google" id="ProtNLM"/>
    </source>
</evidence>
<accession>A0AAE0GQ49</accession>
<sequence length="406" mass="45007">MSSNRSPALPSAGQPIREAATSHPLQGLGGDPPEPDYSNFSSVSLPNVKRLGADSVPEGTDGLRVLALQGSWRPLVQSAKDMLANSASLSEAKRLVCTSYYVLGLSKLRMYAAAIDEIKALGDLDQPKYCAPAGAGATPASLVPFALRFLAAELPHRLGQTQATMDSLYLLMQWCREQAIAAMPQRSANGKSQAEEQPDISTVDCRTWTRRQEMVLYQLLNHHLVNKDFGVVLQWLDSLLLRHPNDPVIASRIGYVLLQLGDVDGAKQTFLSVESEVESYLEDPLEKHTWLNLVHRNKGLLKFAQKDFSTALCEFRVALEYDSTDVASLNNHALCLMYTRDLMGATRFLEESIQSDPLKYLDETLVLNLCSMYELAWVSGTDNKRKLSSWISKIAPDDFDLNCTRL</sequence>
<dbReference type="SUPFAM" id="SSF48452">
    <property type="entry name" value="TPR-like"/>
    <property type="match status" value="1"/>
</dbReference>
<dbReference type="Gene3D" id="1.25.40.10">
    <property type="entry name" value="Tetratricopeptide repeat domain"/>
    <property type="match status" value="1"/>
</dbReference>
<keyword evidence="3" id="KW-1185">Reference proteome</keyword>
<evidence type="ECO:0000313" key="3">
    <source>
        <dbReference type="Proteomes" id="UP001190700"/>
    </source>
</evidence>
<gene>
    <name evidence="2" type="ORF">CYMTET_10140</name>
</gene>
<dbReference type="InterPro" id="IPR011990">
    <property type="entry name" value="TPR-like_helical_dom_sf"/>
</dbReference>
<dbReference type="PANTHER" id="PTHR21581">
    <property type="entry name" value="D-ALANYL-D-ALANINE CARBOXYPEPTIDASE"/>
    <property type="match status" value="1"/>
</dbReference>
<proteinExistence type="predicted"/>